<dbReference type="EMBL" id="CP001712">
    <property type="protein sequence ID" value="EAR14127.1"/>
    <property type="molecule type" value="Genomic_DNA"/>
</dbReference>
<accession>A4CQ42</accession>
<dbReference type="STRING" id="313596.RB2501_01835"/>
<keyword evidence="3" id="KW-1185">Reference proteome</keyword>
<dbReference type="OrthoDB" id="9811471at2"/>
<dbReference type="InterPro" id="IPR023631">
    <property type="entry name" value="Amidase_dom"/>
</dbReference>
<dbReference type="Gene3D" id="3.90.1300.10">
    <property type="entry name" value="Amidase signature (AS) domain"/>
    <property type="match status" value="1"/>
</dbReference>
<sequence length="557" mass="61081">MACAALQFSCKDGNTSADRAREDVPERIWEPYDDASEVAANADHPNRRMRYKLIQSRVTDKNDIFRPLYAEALSLDPARYRELRGLILGRSIPEIQEQILGGTLTYEELTRFFLYRIYTYELPHATTLNTVLAINPNALEEARKKDEVLRLVPDAERHPVFGMPVLLKDNIDTESMPTTAGAVALQENRTEDAFIVNQLQMNGAVILGKVNLSEWAYYFCDGCPVGYSALGGQTLNPYGRRQFETGGSSSGSGTAVAAGYAMGAVGTETSGSILSPSGQNSVVGLKPTVSLLSRTGIVPISSTLDTPGPMARTVTDAAILLDAMRGYDSEDPVALETPTLINGHRVEPVALAGRRFGIFEAISESDSLYRRAIRVLREAGAEIIPITPPETDLDGFSKLLNGDMRKDLPAYLQKRVRNRDAVRISDVADLVAFNREDSLVRAPYGQGRLEGILGDTTGPEDLEALKARLLAAGMDYFTVPWNAHQLDAVLSVNNRHAAYAALGRHPALCVPMGYRESGEPAGLTFIARPFQEKQLLELGRAFEMRLPVRRMPEGYAD</sequence>
<dbReference type="SUPFAM" id="SSF75304">
    <property type="entry name" value="Amidase signature (AS) enzymes"/>
    <property type="match status" value="1"/>
</dbReference>
<dbReference type="PANTHER" id="PTHR42678:SF34">
    <property type="entry name" value="OS04G0183300 PROTEIN"/>
    <property type="match status" value="1"/>
</dbReference>
<evidence type="ECO:0000259" key="1">
    <source>
        <dbReference type="Pfam" id="PF01425"/>
    </source>
</evidence>
<dbReference type="KEGG" id="rbi:RB2501_01835"/>
<dbReference type="HOGENOM" id="CLU_009600_14_5_10"/>
<organism evidence="2 3">
    <name type="scientific">Robiginitalea biformata (strain ATCC BAA-864 / DSM 15991 / KCTC 12146 / HTCC2501)</name>
    <dbReference type="NCBI Taxonomy" id="313596"/>
    <lineage>
        <taxon>Bacteria</taxon>
        <taxon>Pseudomonadati</taxon>
        <taxon>Bacteroidota</taxon>
        <taxon>Flavobacteriia</taxon>
        <taxon>Flavobacteriales</taxon>
        <taxon>Flavobacteriaceae</taxon>
        <taxon>Robiginitalea</taxon>
    </lineage>
</organism>
<dbReference type="AlphaFoldDB" id="A4CQ42"/>
<dbReference type="PANTHER" id="PTHR42678">
    <property type="entry name" value="AMIDASE"/>
    <property type="match status" value="1"/>
</dbReference>
<dbReference type="Pfam" id="PF01425">
    <property type="entry name" value="Amidase"/>
    <property type="match status" value="1"/>
</dbReference>
<gene>
    <name evidence="2" type="ordered locus">RB2501_01835</name>
</gene>
<protein>
    <submittedName>
        <fullName evidence="2">Amidase</fullName>
    </submittedName>
</protein>
<feature type="domain" description="Amidase" evidence="1">
    <location>
        <begin position="108"/>
        <end position="392"/>
    </location>
</feature>
<evidence type="ECO:0000313" key="3">
    <source>
        <dbReference type="Proteomes" id="UP000009049"/>
    </source>
</evidence>
<evidence type="ECO:0000313" key="2">
    <source>
        <dbReference type="EMBL" id="EAR14127.1"/>
    </source>
</evidence>
<dbReference type="eggNOG" id="COG0154">
    <property type="taxonomic scope" value="Bacteria"/>
</dbReference>
<name>A4CQ42_ROBBH</name>
<reference evidence="2 3" key="1">
    <citation type="journal article" date="2009" name="J. Bacteriol.">
        <title>Complete genome sequence of Robiginitalea biformata HTCC2501.</title>
        <authorList>
            <person name="Oh H.M."/>
            <person name="Giovannoni S.J."/>
            <person name="Lee K."/>
            <person name="Ferriera S."/>
            <person name="Johnson J."/>
            <person name="Cho J.C."/>
        </authorList>
    </citation>
    <scope>NUCLEOTIDE SEQUENCE [LARGE SCALE GENOMIC DNA]</scope>
    <source>
        <strain evidence="3">ATCC BAA-864 / HTCC2501 / KCTC 12146</strain>
    </source>
</reference>
<dbReference type="InterPro" id="IPR036928">
    <property type="entry name" value="AS_sf"/>
</dbReference>
<proteinExistence type="predicted"/>
<dbReference type="Proteomes" id="UP000009049">
    <property type="component" value="Chromosome"/>
</dbReference>